<organism evidence="3 4">
    <name type="scientific">Phyllostomus discolor</name>
    <name type="common">pale spear-nosed bat</name>
    <dbReference type="NCBI Taxonomy" id="89673"/>
    <lineage>
        <taxon>Eukaryota</taxon>
        <taxon>Metazoa</taxon>
        <taxon>Chordata</taxon>
        <taxon>Craniata</taxon>
        <taxon>Vertebrata</taxon>
        <taxon>Euteleostomi</taxon>
        <taxon>Mammalia</taxon>
        <taxon>Eutheria</taxon>
        <taxon>Laurasiatheria</taxon>
        <taxon>Chiroptera</taxon>
        <taxon>Yangochiroptera</taxon>
        <taxon>Phyllostomidae</taxon>
        <taxon>Phyllostominae</taxon>
        <taxon>Phyllostomus</taxon>
    </lineage>
</organism>
<dbReference type="GO" id="GO:0005739">
    <property type="term" value="C:mitochondrion"/>
    <property type="evidence" value="ECO:0007669"/>
    <property type="project" value="TreeGrafter"/>
</dbReference>
<comment type="similarity">
    <text evidence="1">Belongs to the complex I LYR family.</text>
</comment>
<evidence type="ECO:0000313" key="4">
    <source>
        <dbReference type="Proteomes" id="UP000664940"/>
    </source>
</evidence>
<dbReference type="InterPro" id="IPR040330">
    <property type="entry name" value="LYRM1"/>
</dbReference>
<name>A0A834B8R8_9CHIR</name>
<dbReference type="Pfam" id="PF05347">
    <property type="entry name" value="Complex1_LYR"/>
    <property type="match status" value="1"/>
</dbReference>
<dbReference type="PANTHER" id="PTHR14273:SF0">
    <property type="entry name" value="LYR MOTIF-CONTAINING PROTEIN 1"/>
    <property type="match status" value="1"/>
</dbReference>
<dbReference type="PANTHER" id="PTHR14273">
    <property type="entry name" value="LYR MOTIF-CONTAINING PROTEIN 1"/>
    <property type="match status" value="1"/>
</dbReference>
<gene>
    <name evidence="3" type="ORF">HJG60_012519</name>
</gene>
<evidence type="ECO:0000256" key="1">
    <source>
        <dbReference type="ARBA" id="ARBA00009508"/>
    </source>
</evidence>
<dbReference type="InterPro" id="IPR045294">
    <property type="entry name" value="Complex1_LYR_LYRM1"/>
</dbReference>
<sequence length="92" mass="10748">MTTATRQEVLALYRRIFRLVRKWQAASGQMEDTIKEKQYILNEARMLFQKNKNATIFPRPLNSLLPSTLGRLFPVGTQSRMLHGCLIYFLCL</sequence>
<comment type="caution">
    <text evidence="3">The sequence shown here is derived from an EMBL/GenBank/DDBJ whole genome shotgun (WGS) entry which is preliminary data.</text>
</comment>
<proteinExistence type="inferred from homology"/>
<dbReference type="InterPro" id="IPR008011">
    <property type="entry name" value="Complex1_LYR_dom"/>
</dbReference>
<dbReference type="EMBL" id="JABVXQ010000002">
    <property type="protein sequence ID" value="KAF6125612.1"/>
    <property type="molecule type" value="Genomic_DNA"/>
</dbReference>
<dbReference type="AlphaFoldDB" id="A0A834B8R8"/>
<feature type="domain" description="Complex 1 LYR protein" evidence="2">
    <location>
        <begin position="7"/>
        <end position="55"/>
    </location>
</feature>
<evidence type="ECO:0000313" key="3">
    <source>
        <dbReference type="EMBL" id="KAF6125612.1"/>
    </source>
</evidence>
<accession>A0A834B8R8</accession>
<evidence type="ECO:0000259" key="2">
    <source>
        <dbReference type="Pfam" id="PF05347"/>
    </source>
</evidence>
<protein>
    <submittedName>
        <fullName evidence="3">LYR motif containing 1</fullName>
    </submittedName>
</protein>
<dbReference type="Proteomes" id="UP000664940">
    <property type="component" value="Unassembled WGS sequence"/>
</dbReference>
<dbReference type="CDD" id="cd20261">
    <property type="entry name" value="Complex1_LYR_LYRM1"/>
    <property type="match status" value="1"/>
</dbReference>
<reference evidence="3 4" key="1">
    <citation type="journal article" date="2020" name="Nature">
        <title>Six reference-quality genomes reveal evolution of bat adaptations.</title>
        <authorList>
            <person name="Jebb D."/>
            <person name="Huang Z."/>
            <person name="Pippel M."/>
            <person name="Hughes G.M."/>
            <person name="Lavrichenko K."/>
            <person name="Devanna P."/>
            <person name="Winkler S."/>
            <person name="Jermiin L.S."/>
            <person name="Skirmuntt E.C."/>
            <person name="Katzourakis A."/>
            <person name="Burkitt-Gray L."/>
            <person name="Ray D.A."/>
            <person name="Sullivan K.A.M."/>
            <person name="Roscito J.G."/>
            <person name="Kirilenko B.M."/>
            <person name="Davalos L.M."/>
            <person name="Corthals A.P."/>
            <person name="Power M.L."/>
            <person name="Jones G."/>
            <person name="Ransome R.D."/>
            <person name="Dechmann D.K.N."/>
            <person name="Locatelli A.G."/>
            <person name="Puechmaille S.J."/>
            <person name="Fedrigo O."/>
            <person name="Jarvis E.D."/>
            <person name="Hiller M."/>
            <person name="Vernes S.C."/>
            <person name="Myers E.W."/>
            <person name="Teeling E.C."/>
        </authorList>
    </citation>
    <scope>NUCLEOTIDE SEQUENCE [LARGE SCALE GENOMIC DNA]</scope>
    <source>
        <strain evidence="3">Bat1K_MPI-CBG_1</strain>
    </source>
</reference>